<keyword evidence="2" id="KW-1185">Reference proteome</keyword>
<protein>
    <submittedName>
        <fullName evidence="1">Uncharacterized protein</fullName>
    </submittedName>
</protein>
<organism evidence="1 2">
    <name type="scientific">Araneus ventricosus</name>
    <name type="common">Orbweaver spider</name>
    <name type="synonym">Epeira ventricosa</name>
    <dbReference type="NCBI Taxonomy" id="182803"/>
    <lineage>
        <taxon>Eukaryota</taxon>
        <taxon>Metazoa</taxon>
        <taxon>Ecdysozoa</taxon>
        <taxon>Arthropoda</taxon>
        <taxon>Chelicerata</taxon>
        <taxon>Arachnida</taxon>
        <taxon>Araneae</taxon>
        <taxon>Araneomorphae</taxon>
        <taxon>Entelegynae</taxon>
        <taxon>Araneoidea</taxon>
        <taxon>Araneidae</taxon>
        <taxon>Araneus</taxon>
    </lineage>
</organism>
<sequence>MSQCGSTHDRLRSVVTCTIIFPDAPGIRLADPQMFTRSVYMRTHHFDASKSQTHGSTQIIYAHRVTYVDPTLDHLPAIRDILCRAATDTEWDCSAAAVMDEPPLVSTRHCFHGQGSRSCKIPLRSLATSNFFPTPWVTEQSRCLSGKSSLKRRQRQPGVQAITCGLLVSGSDG</sequence>
<evidence type="ECO:0000313" key="1">
    <source>
        <dbReference type="EMBL" id="GBO31437.1"/>
    </source>
</evidence>
<name>A0A4Y2W651_ARAVE</name>
<reference evidence="1 2" key="1">
    <citation type="journal article" date="2019" name="Sci. Rep.">
        <title>Orb-weaving spider Araneus ventricosus genome elucidates the spidroin gene catalogue.</title>
        <authorList>
            <person name="Kono N."/>
            <person name="Nakamura H."/>
            <person name="Ohtoshi R."/>
            <person name="Moran D.A.P."/>
            <person name="Shinohara A."/>
            <person name="Yoshida Y."/>
            <person name="Fujiwara M."/>
            <person name="Mori M."/>
            <person name="Tomita M."/>
            <person name="Arakawa K."/>
        </authorList>
    </citation>
    <scope>NUCLEOTIDE SEQUENCE [LARGE SCALE GENOMIC DNA]</scope>
</reference>
<dbReference type="Proteomes" id="UP000499080">
    <property type="component" value="Unassembled WGS sequence"/>
</dbReference>
<accession>A0A4Y2W651</accession>
<gene>
    <name evidence="1" type="ORF">AVEN_519_1</name>
</gene>
<proteinExistence type="predicted"/>
<comment type="caution">
    <text evidence="1">The sequence shown here is derived from an EMBL/GenBank/DDBJ whole genome shotgun (WGS) entry which is preliminary data.</text>
</comment>
<dbReference type="AlphaFoldDB" id="A0A4Y2W651"/>
<dbReference type="EMBL" id="BGPR01054727">
    <property type="protein sequence ID" value="GBO31437.1"/>
    <property type="molecule type" value="Genomic_DNA"/>
</dbReference>
<evidence type="ECO:0000313" key="2">
    <source>
        <dbReference type="Proteomes" id="UP000499080"/>
    </source>
</evidence>